<keyword evidence="10" id="KW-0326">Glycosidase</keyword>
<sequence length="567" mass="62119">MLLPHVLIRLLPIIIVGRAEIINNDAHFYGDSPPAHAISKAEALAAQLSIEGKQFERLGFPGMCFQDAGHGVYYANFVSAWPSNIHAVASWNTELTRKKFAAMAGEFKRKGINVMLGPSIGPLGRVVTGGRNWEDPYLSGKLIGETVLGTQNAGVIATTKASNHHYIANEQEAYRASTNESFAISSNVDDVTMHELYLWPFQDARRNNSYTCQNSKCLNGLLKKDLGFQGFVVTVWNAQYSGVGSAMAGLYLSMPTRDEFWGLQLVQAVRNGSVPEFRVDDMVIRILGAWFKMGQYSQIPVPGFGLRSDFSQPHGRIVTRSRSIKPTMLQAAVEGNVLVKNTNGALPLRPKLLSLLGYSAKTSDRNMDFQYIDPVVFGGSDACLVFDNVHATESFDRPGLTDEYTDTLTLSVANKCANTIVIFAHLPGQDTGKALISLLYGQENFSGKLWYTLAKTASDYGELLSPDGPERRFERFPQSKFLRACIVPRYYFGFGFSYSSFSYSKLRIGRVVGGGQADLCDIVASIPAEIKNTGPTAGAEVAQLYVGIPGASSKQLRGFQKPIIRPG</sequence>
<comment type="caution">
    <text evidence="20">The sequence shown here is derived from an EMBL/GenBank/DDBJ whole genome shotgun (WGS) entry which is preliminary data.</text>
</comment>
<dbReference type="InterPro" id="IPR017853">
    <property type="entry name" value="GH"/>
</dbReference>
<evidence type="ECO:0000256" key="6">
    <source>
        <dbReference type="ARBA" id="ARBA00022801"/>
    </source>
</evidence>
<reference evidence="20 21" key="1">
    <citation type="submission" date="2024-07" db="EMBL/GenBank/DDBJ databases">
        <title>Section-level genome sequencing and comparative genomics of Aspergillus sections Usti and Cavernicolus.</title>
        <authorList>
            <consortium name="Lawrence Berkeley National Laboratory"/>
            <person name="Nybo J.L."/>
            <person name="Vesth T.C."/>
            <person name="Theobald S."/>
            <person name="Frisvad J.C."/>
            <person name="Larsen T.O."/>
            <person name="Kjaerboelling I."/>
            <person name="Rothschild-Mancinelli K."/>
            <person name="Lyhne E.K."/>
            <person name="Kogle M.E."/>
            <person name="Barry K."/>
            <person name="Clum A."/>
            <person name="Na H."/>
            <person name="Ledsgaard L."/>
            <person name="Lin J."/>
            <person name="Lipzen A."/>
            <person name="Kuo A."/>
            <person name="Riley R."/>
            <person name="Mondo S."/>
            <person name="Labutti K."/>
            <person name="Haridas S."/>
            <person name="Pangalinan J."/>
            <person name="Salamov A.A."/>
            <person name="Simmons B.A."/>
            <person name="Magnuson J.K."/>
            <person name="Chen J."/>
            <person name="Drula E."/>
            <person name="Henrissat B."/>
            <person name="Wiebenga A."/>
            <person name="Lubbers R.J."/>
            <person name="Gomes A.C."/>
            <person name="Makela M.R."/>
            <person name="Stajich J."/>
            <person name="Grigoriev I.V."/>
            <person name="Mortensen U.H."/>
            <person name="De Vries R.P."/>
            <person name="Baker S.E."/>
            <person name="Andersen M.R."/>
        </authorList>
    </citation>
    <scope>NUCLEOTIDE SEQUENCE [LARGE SCALE GENOMIC DNA]</scope>
    <source>
        <strain evidence="20 21">CBS 123904</strain>
    </source>
</reference>
<dbReference type="GO" id="GO:0016787">
    <property type="term" value="F:hydrolase activity"/>
    <property type="evidence" value="ECO:0007669"/>
    <property type="project" value="UniProtKB-KW"/>
</dbReference>
<comment type="similarity">
    <text evidence="3">Belongs to the glycosyl hydrolase 3 family.</text>
</comment>
<evidence type="ECO:0000256" key="1">
    <source>
        <dbReference type="ARBA" id="ARBA00000448"/>
    </source>
</evidence>
<comment type="function">
    <text evidence="12">Beta-glucosidases are one of a number of cellulolytic enzymes involved in the degradation of cellulosic biomass. Catalyzes the last step releasing glucose from the inhibitory cellobiose.</text>
</comment>
<dbReference type="SUPFAM" id="SSF51445">
    <property type="entry name" value="(Trans)glycosidases"/>
    <property type="match status" value="1"/>
</dbReference>
<dbReference type="InterPro" id="IPR036881">
    <property type="entry name" value="Glyco_hydro_3_C_sf"/>
</dbReference>
<evidence type="ECO:0000259" key="19">
    <source>
        <dbReference type="Pfam" id="PF01915"/>
    </source>
</evidence>
<dbReference type="Proteomes" id="UP001610446">
    <property type="component" value="Unassembled WGS sequence"/>
</dbReference>
<dbReference type="EMBL" id="JBFXLU010000098">
    <property type="protein sequence ID" value="KAL2842522.1"/>
    <property type="molecule type" value="Genomic_DNA"/>
</dbReference>
<keyword evidence="9" id="KW-0119">Carbohydrate metabolism</keyword>
<accession>A0ABR4JRV4</accession>
<dbReference type="Gene3D" id="3.40.50.1700">
    <property type="entry name" value="Glycoside hydrolase family 3 C-terminal domain"/>
    <property type="match status" value="1"/>
</dbReference>
<evidence type="ECO:0000256" key="7">
    <source>
        <dbReference type="ARBA" id="ARBA00023001"/>
    </source>
</evidence>
<evidence type="ECO:0000256" key="14">
    <source>
        <dbReference type="ARBA" id="ARBA00041282"/>
    </source>
</evidence>
<evidence type="ECO:0000256" key="8">
    <source>
        <dbReference type="ARBA" id="ARBA00023180"/>
    </source>
</evidence>
<evidence type="ECO:0000259" key="18">
    <source>
        <dbReference type="Pfam" id="PF00933"/>
    </source>
</evidence>
<evidence type="ECO:0000256" key="16">
    <source>
        <dbReference type="ARBA" id="ARBA00041805"/>
    </source>
</evidence>
<dbReference type="PANTHER" id="PTHR42715:SF5">
    <property type="entry name" value="BETA-GLUCOSIDASE M-RELATED"/>
    <property type="match status" value="1"/>
</dbReference>
<evidence type="ECO:0000313" key="20">
    <source>
        <dbReference type="EMBL" id="KAL2842522.1"/>
    </source>
</evidence>
<comment type="catalytic activity">
    <reaction evidence="1">
        <text>Hydrolysis of terminal, non-reducing beta-D-glucosyl residues with release of beta-D-glucose.</text>
        <dbReference type="EC" id="3.2.1.21"/>
    </reaction>
</comment>
<dbReference type="Pfam" id="PF01915">
    <property type="entry name" value="Glyco_hydro_3_C"/>
    <property type="match status" value="1"/>
</dbReference>
<dbReference type="EC" id="3.2.1.21" evidence="4"/>
<evidence type="ECO:0000256" key="17">
    <source>
        <dbReference type="SAM" id="SignalP"/>
    </source>
</evidence>
<evidence type="ECO:0000256" key="13">
    <source>
        <dbReference type="ARBA" id="ARBA00039571"/>
    </source>
</evidence>
<evidence type="ECO:0000256" key="5">
    <source>
        <dbReference type="ARBA" id="ARBA00022729"/>
    </source>
</evidence>
<keyword evidence="6 20" id="KW-0378">Hydrolase</keyword>
<gene>
    <name evidence="20" type="ORF">BJY01DRAFT_235943</name>
</gene>
<keyword evidence="11" id="KW-0624">Polysaccharide degradation</keyword>
<organism evidence="20 21">
    <name type="scientific">Aspergillus pseudoustus</name>
    <dbReference type="NCBI Taxonomy" id="1810923"/>
    <lineage>
        <taxon>Eukaryota</taxon>
        <taxon>Fungi</taxon>
        <taxon>Dikarya</taxon>
        <taxon>Ascomycota</taxon>
        <taxon>Pezizomycotina</taxon>
        <taxon>Eurotiomycetes</taxon>
        <taxon>Eurotiomycetidae</taxon>
        <taxon>Eurotiales</taxon>
        <taxon>Aspergillaceae</taxon>
        <taxon>Aspergillus</taxon>
        <taxon>Aspergillus subgen. Nidulantes</taxon>
    </lineage>
</organism>
<dbReference type="Gene3D" id="2.60.40.10">
    <property type="entry name" value="Immunoglobulins"/>
    <property type="match status" value="1"/>
</dbReference>
<dbReference type="PANTHER" id="PTHR42715">
    <property type="entry name" value="BETA-GLUCOSIDASE"/>
    <property type="match status" value="1"/>
</dbReference>
<evidence type="ECO:0000256" key="3">
    <source>
        <dbReference type="ARBA" id="ARBA00005336"/>
    </source>
</evidence>
<keyword evidence="5 17" id="KW-0732">Signal</keyword>
<name>A0ABR4JRV4_9EURO</name>
<dbReference type="InterPro" id="IPR001764">
    <property type="entry name" value="Glyco_hydro_3_N"/>
</dbReference>
<evidence type="ECO:0000313" key="21">
    <source>
        <dbReference type="Proteomes" id="UP001610446"/>
    </source>
</evidence>
<dbReference type="Pfam" id="PF00933">
    <property type="entry name" value="Glyco_hydro_3"/>
    <property type="match status" value="1"/>
</dbReference>
<feature type="domain" description="Glycoside hydrolase family 3 N-terminal" evidence="18">
    <location>
        <begin position="56"/>
        <end position="287"/>
    </location>
</feature>
<keyword evidence="21" id="KW-1185">Reference proteome</keyword>
<dbReference type="Gene3D" id="3.20.20.300">
    <property type="entry name" value="Glycoside hydrolase, family 3, N-terminal domain"/>
    <property type="match status" value="1"/>
</dbReference>
<evidence type="ECO:0000256" key="12">
    <source>
        <dbReference type="ARBA" id="ARBA00024983"/>
    </source>
</evidence>
<evidence type="ECO:0000256" key="4">
    <source>
        <dbReference type="ARBA" id="ARBA00012744"/>
    </source>
</evidence>
<dbReference type="SUPFAM" id="SSF52279">
    <property type="entry name" value="Beta-D-glucan exohydrolase, C-terminal domain"/>
    <property type="match status" value="1"/>
</dbReference>
<comment type="pathway">
    <text evidence="2">Glycan metabolism; cellulose degradation.</text>
</comment>
<evidence type="ECO:0000256" key="2">
    <source>
        <dbReference type="ARBA" id="ARBA00004987"/>
    </source>
</evidence>
<proteinExistence type="inferred from homology"/>
<evidence type="ECO:0000256" key="9">
    <source>
        <dbReference type="ARBA" id="ARBA00023277"/>
    </source>
</evidence>
<protein>
    <recommendedName>
        <fullName evidence="13">Probable beta-glucosidase M</fullName>
        <ecNumber evidence="4">3.2.1.21</ecNumber>
    </recommendedName>
    <alternativeName>
        <fullName evidence="14">Beta-D-glucoside glucohydrolase M</fullName>
    </alternativeName>
    <alternativeName>
        <fullName evidence="15">Cellobiase M</fullName>
    </alternativeName>
    <alternativeName>
        <fullName evidence="16">Gentiobiase M</fullName>
    </alternativeName>
</protein>
<feature type="signal peptide" evidence="17">
    <location>
        <begin position="1"/>
        <end position="19"/>
    </location>
</feature>
<dbReference type="InterPro" id="IPR036962">
    <property type="entry name" value="Glyco_hydro_3_N_sf"/>
</dbReference>
<keyword evidence="8" id="KW-0325">Glycoprotein</keyword>
<evidence type="ECO:0000256" key="15">
    <source>
        <dbReference type="ARBA" id="ARBA00041589"/>
    </source>
</evidence>
<evidence type="ECO:0000256" key="10">
    <source>
        <dbReference type="ARBA" id="ARBA00023295"/>
    </source>
</evidence>
<keyword evidence="7" id="KW-0136">Cellulose degradation</keyword>
<dbReference type="PRINTS" id="PR00133">
    <property type="entry name" value="GLHYDRLASE3"/>
</dbReference>
<feature type="chain" id="PRO_5047247878" description="Probable beta-glucosidase M" evidence="17">
    <location>
        <begin position="20"/>
        <end position="567"/>
    </location>
</feature>
<feature type="domain" description="Glycoside hydrolase family 3 C-terminal" evidence="19">
    <location>
        <begin position="421"/>
        <end position="498"/>
    </location>
</feature>
<dbReference type="InterPro" id="IPR050288">
    <property type="entry name" value="Cellulose_deg_GH3"/>
</dbReference>
<dbReference type="InterPro" id="IPR013783">
    <property type="entry name" value="Ig-like_fold"/>
</dbReference>
<dbReference type="InterPro" id="IPR002772">
    <property type="entry name" value="Glyco_hydro_3_C"/>
</dbReference>
<evidence type="ECO:0000256" key="11">
    <source>
        <dbReference type="ARBA" id="ARBA00023326"/>
    </source>
</evidence>